<evidence type="ECO:0000256" key="1">
    <source>
        <dbReference type="SAM" id="SignalP"/>
    </source>
</evidence>
<evidence type="ECO:0000313" key="2">
    <source>
        <dbReference type="EMBL" id="KAF9526673.1"/>
    </source>
</evidence>
<protein>
    <submittedName>
        <fullName evidence="2">Uncharacterized protein</fullName>
    </submittedName>
</protein>
<comment type="caution">
    <text evidence="2">The sequence shown here is derived from an EMBL/GenBank/DDBJ whole genome shotgun (WGS) entry which is preliminary data.</text>
</comment>
<accession>A0A9P6EC16</accession>
<proteinExistence type="predicted"/>
<sequence>MKFTGTFTLVVVTLCALPQAFATVAFNVSPLNKNCGAGTTITCSGLTSGHSCKGNFSPNQAKIVVTTAQGNCHVSLYPQANQGGGVAQRLNTDTTGTCVETNVASWASYGVYCD</sequence>
<feature type="signal peptide" evidence="1">
    <location>
        <begin position="1"/>
        <end position="22"/>
    </location>
</feature>
<dbReference type="OrthoDB" id="2970010at2759"/>
<gene>
    <name evidence="2" type="ORF">CPB83DRAFT_884785</name>
</gene>
<organism evidence="2 3">
    <name type="scientific">Crepidotus variabilis</name>
    <dbReference type="NCBI Taxonomy" id="179855"/>
    <lineage>
        <taxon>Eukaryota</taxon>
        <taxon>Fungi</taxon>
        <taxon>Dikarya</taxon>
        <taxon>Basidiomycota</taxon>
        <taxon>Agaricomycotina</taxon>
        <taxon>Agaricomycetes</taxon>
        <taxon>Agaricomycetidae</taxon>
        <taxon>Agaricales</taxon>
        <taxon>Agaricineae</taxon>
        <taxon>Crepidotaceae</taxon>
        <taxon>Crepidotus</taxon>
    </lineage>
</organism>
<keyword evidence="3" id="KW-1185">Reference proteome</keyword>
<dbReference type="EMBL" id="MU157869">
    <property type="protein sequence ID" value="KAF9526673.1"/>
    <property type="molecule type" value="Genomic_DNA"/>
</dbReference>
<evidence type="ECO:0000313" key="3">
    <source>
        <dbReference type="Proteomes" id="UP000807306"/>
    </source>
</evidence>
<dbReference type="Proteomes" id="UP000807306">
    <property type="component" value="Unassembled WGS sequence"/>
</dbReference>
<feature type="chain" id="PRO_5040450278" evidence="1">
    <location>
        <begin position="23"/>
        <end position="114"/>
    </location>
</feature>
<name>A0A9P6EC16_9AGAR</name>
<keyword evidence="1" id="KW-0732">Signal</keyword>
<reference evidence="2" key="1">
    <citation type="submission" date="2020-11" db="EMBL/GenBank/DDBJ databases">
        <authorList>
            <consortium name="DOE Joint Genome Institute"/>
            <person name="Ahrendt S."/>
            <person name="Riley R."/>
            <person name="Andreopoulos W."/>
            <person name="Labutti K."/>
            <person name="Pangilinan J."/>
            <person name="Ruiz-Duenas F.J."/>
            <person name="Barrasa J.M."/>
            <person name="Sanchez-Garcia M."/>
            <person name="Camarero S."/>
            <person name="Miyauchi S."/>
            <person name="Serrano A."/>
            <person name="Linde D."/>
            <person name="Babiker R."/>
            <person name="Drula E."/>
            <person name="Ayuso-Fernandez I."/>
            <person name="Pacheco R."/>
            <person name="Padilla G."/>
            <person name="Ferreira P."/>
            <person name="Barriuso J."/>
            <person name="Kellner H."/>
            <person name="Castanera R."/>
            <person name="Alfaro M."/>
            <person name="Ramirez L."/>
            <person name="Pisabarro A.G."/>
            <person name="Kuo A."/>
            <person name="Tritt A."/>
            <person name="Lipzen A."/>
            <person name="He G."/>
            <person name="Yan M."/>
            <person name="Ng V."/>
            <person name="Cullen D."/>
            <person name="Martin F."/>
            <person name="Rosso M.-N."/>
            <person name="Henrissat B."/>
            <person name="Hibbett D."/>
            <person name="Martinez A.T."/>
            <person name="Grigoriev I.V."/>
        </authorList>
    </citation>
    <scope>NUCLEOTIDE SEQUENCE</scope>
    <source>
        <strain evidence="2">CBS 506.95</strain>
    </source>
</reference>
<dbReference type="AlphaFoldDB" id="A0A9P6EC16"/>